<evidence type="ECO:0000313" key="3">
    <source>
        <dbReference type="Proteomes" id="UP001597262"/>
    </source>
</evidence>
<reference evidence="3" key="1">
    <citation type="journal article" date="2019" name="Int. J. Syst. Evol. Microbiol.">
        <title>The Global Catalogue of Microorganisms (GCM) 10K type strain sequencing project: providing services to taxonomists for standard genome sequencing and annotation.</title>
        <authorList>
            <consortium name="The Broad Institute Genomics Platform"/>
            <consortium name="The Broad Institute Genome Sequencing Center for Infectious Disease"/>
            <person name="Wu L."/>
            <person name="Ma J."/>
        </authorList>
    </citation>
    <scope>NUCLEOTIDE SEQUENCE [LARGE SCALE GENOMIC DNA]</scope>
    <source>
        <strain evidence="3">CCUG 59189</strain>
    </source>
</reference>
<evidence type="ECO:0000256" key="1">
    <source>
        <dbReference type="SAM" id="MobiDB-lite"/>
    </source>
</evidence>
<feature type="region of interest" description="Disordered" evidence="1">
    <location>
        <begin position="13"/>
        <end position="41"/>
    </location>
</feature>
<proteinExistence type="predicted"/>
<accession>A0ABW3RYL9</accession>
<organism evidence="2 3">
    <name type="scientific">Paenibacillus puldeungensis</name>
    <dbReference type="NCBI Taxonomy" id="696536"/>
    <lineage>
        <taxon>Bacteria</taxon>
        <taxon>Bacillati</taxon>
        <taxon>Bacillota</taxon>
        <taxon>Bacilli</taxon>
        <taxon>Bacillales</taxon>
        <taxon>Paenibacillaceae</taxon>
        <taxon>Paenibacillus</taxon>
    </lineage>
</organism>
<gene>
    <name evidence="2" type="ORF">ACFQ3W_15030</name>
</gene>
<sequence>MKSIQLGGVFVKGNRAGTREAIPPKLTGSARYRGTKRIEQS</sequence>
<comment type="caution">
    <text evidence="2">The sequence shown here is derived from an EMBL/GenBank/DDBJ whole genome shotgun (WGS) entry which is preliminary data.</text>
</comment>
<evidence type="ECO:0000313" key="2">
    <source>
        <dbReference type="EMBL" id="MFD1177606.1"/>
    </source>
</evidence>
<dbReference type="Proteomes" id="UP001597262">
    <property type="component" value="Unassembled WGS sequence"/>
</dbReference>
<dbReference type="EMBL" id="JBHTLM010000010">
    <property type="protein sequence ID" value="MFD1177606.1"/>
    <property type="molecule type" value="Genomic_DNA"/>
</dbReference>
<protein>
    <submittedName>
        <fullName evidence="2">Uncharacterized protein</fullName>
    </submittedName>
</protein>
<name>A0ABW3RYL9_9BACL</name>
<keyword evidence="3" id="KW-1185">Reference proteome</keyword>